<reference evidence="4" key="2">
    <citation type="submission" date="2020-04" db="EMBL/GenBank/DDBJ databases">
        <authorList>
            <consortium name="NCBI Genome Project"/>
        </authorList>
    </citation>
    <scope>NUCLEOTIDE SEQUENCE</scope>
    <source>
        <strain evidence="4">CBS 781.70</strain>
    </source>
</reference>
<gene>
    <name evidence="2 4" type="ORF">P152DRAFT_161167</name>
</gene>
<evidence type="ECO:0000313" key="3">
    <source>
        <dbReference type="Proteomes" id="UP000504638"/>
    </source>
</evidence>
<proteinExistence type="predicted"/>
<reference evidence="4" key="3">
    <citation type="submission" date="2025-04" db="UniProtKB">
        <authorList>
            <consortium name="RefSeq"/>
        </authorList>
    </citation>
    <scope>IDENTIFICATION</scope>
    <source>
        <strain evidence="4">CBS 781.70</strain>
    </source>
</reference>
<dbReference type="Proteomes" id="UP000504638">
    <property type="component" value="Unplaced"/>
</dbReference>
<dbReference type="AlphaFoldDB" id="A0A6G1FUK7"/>
<sequence length="715" mass="80053">MLSSSSASDEKVDVWTAERCEALLLRLLSRLKTLRAEKSNSDINSSKLMLKKDTRAADTLDAKLEEPDWVEPRHLKRGYGNGKRSIRGSAAGPKVLPPPRRSIQRPRLEPCCGKNGTLKGPEQHNSQAVIVAFAAILRETSEHHGNDDTIGQGQNNQSGRTNETPKTGARSLFAIALNRIPYDDHEYEGFDGPCGMYYFLEDQFSSSHGWPGLKAVLRAHSIKLIEEAIRYDFPPATAISSLSSVLGDPNKNSLLNEYESPGISLELLRASHRAGLHDVGMDTFQRCVFPTNNWCPVKGLLAQISLGALESFTGPMCVVYWKTFLKPLLWKSHEPFEAWTALRAILRFSWDIPSSSGEYKLYAHERDELVGSFLAVVKHRMSTLVADSMLFHVNCEKERLQETQQNLEITILDFAGVEWDSLCVPECCMVLAVFCAGLILRILTRRPPPHLFPLPIVELVGLLHQLSNRNGVPMNFLPSFINGIAYDIDLFTSPRWRIPGHRHLATGLLHIAGIQLIEHGKNSDGVTDSGDSGCTIAQSVFLCRLALDLILARSVIRSNKGDDQVLLDVMKRSIQMHPTIATELWTNMDTSETHIATPSTLERRRMEFLSYRWESGVDEWVASTPTRSRKDASTKTTREPPPEQQEPAPISPKPSDIGLSRPIPGLGRARRGSVHDFKAADDIQSPLRKRPKYHDEEGFEFRYGRRSSVQDTKEL</sequence>
<dbReference type="OrthoDB" id="4159838at2759"/>
<evidence type="ECO:0000313" key="2">
    <source>
        <dbReference type="EMBL" id="KAF1809349.1"/>
    </source>
</evidence>
<feature type="compositionally biased region" description="Polar residues" evidence="1">
    <location>
        <begin position="149"/>
        <end position="165"/>
    </location>
</feature>
<feature type="region of interest" description="Disordered" evidence="1">
    <location>
        <begin position="73"/>
        <end position="108"/>
    </location>
</feature>
<name>A0A6G1FUK7_9PEZI</name>
<feature type="region of interest" description="Disordered" evidence="1">
    <location>
        <begin position="622"/>
        <end position="715"/>
    </location>
</feature>
<feature type="compositionally biased region" description="Basic and acidic residues" evidence="1">
    <location>
        <begin position="693"/>
        <end position="703"/>
    </location>
</feature>
<protein>
    <submittedName>
        <fullName evidence="2 4">Uncharacterized protein</fullName>
    </submittedName>
</protein>
<dbReference type="RefSeq" id="XP_033530980.1">
    <property type="nucleotide sequence ID" value="XM_033674017.1"/>
</dbReference>
<keyword evidence="3" id="KW-1185">Reference proteome</keyword>
<reference evidence="2 4" key="1">
    <citation type="submission" date="2020-01" db="EMBL/GenBank/DDBJ databases">
        <authorList>
            <consortium name="DOE Joint Genome Institute"/>
            <person name="Haridas S."/>
            <person name="Albert R."/>
            <person name="Binder M."/>
            <person name="Bloem J."/>
            <person name="Labutti K."/>
            <person name="Salamov A."/>
            <person name="Andreopoulos B."/>
            <person name="Baker S.E."/>
            <person name="Barry K."/>
            <person name="Bills G."/>
            <person name="Bluhm B.H."/>
            <person name="Cannon C."/>
            <person name="Castanera R."/>
            <person name="Culley D.E."/>
            <person name="Daum C."/>
            <person name="Ezra D."/>
            <person name="Gonzalez J.B."/>
            <person name="Henrissat B."/>
            <person name="Kuo A."/>
            <person name="Liang C."/>
            <person name="Lipzen A."/>
            <person name="Lutzoni F."/>
            <person name="Magnuson J."/>
            <person name="Mondo S."/>
            <person name="Nolan M."/>
            <person name="Ohm R."/>
            <person name="Pangilinan J."/>
            <person name="Park H.-J."/>
            <person name="Ramirez L."/>
            <person name="Alfaro M."/>
            <person name="Sun H."/>
            <person name="Tritt A."/>
            <person name="Yoshinaga Y."/>
            <person name="Zwiers L.-H."/>
            <person name="Turgeon B.G."/>
            <person name="Goodwin S.B."/>
            <person name="Spatafora J.W."/>
            <person name="Crous P.W."/>
            <person name="Grigoriev I.V."/>
        </authorList>
    </citation>
    <scope>NUCLEOTIDE SEQUENCE</scope>
    <source>
        <strain evidence="2 4">CBS 781.70</strain>
    </source>
</reference>
<feature type="region of interest" description="Disordered" evidence="1">
    <location>
        <begin position="143"/>
        <end position="166"/>
    </location>
</feature>
<dbReference type="EMBL" id="ML975173">
    <property type="protein sequence ID" value="KAF1809349.1"/>
    <property type="molecule type" value="Genomic_DNA"/>
</dbReference>
<dbReference type="GeneID" id="54414587"/>
<organism evidence="2">
    <name type="scientific">Eremomyces bilateralis CBS 781.70</name>
    <dbReference type="NCBI Taxonomy" id="1392243"/>
    <lineage>
        <taxon>Eukaryota</taxon>
        <taxon>Fungi</taxon>
        <taxon>Dikarya</taxon>
        <taxon>Ascomycota</taxon>
        <taxon>Pezizomycotina</taxon>
        <taxon>Dothideomycetes</taxon>
        <taxon>Dothideomycetes incertae sedis</taxon>
        <taxon>Eremomycetales</taxon>
        <taxon>Eremomycetaceae</taxon>
        <taxon>Eremomyces</taxon>
    </lineage>
</organism>
<evidence type="ECO:0000313" key="4">
    <source>
        <dbReference type="RefSeq" id="XP_033530980.1"/>
    </source>
</evidence>
<feature type="compositionally biased region" description="Basic and acidic residues" evidence="1">
    <location>
        <begin position="628"/>
        <end position="641"/>
    </location>
</feature>
<accession>A0A6G1FUK7</accession>
<evidence type="ECO:0000256" key="1">
    <source>
        <dbReference type="SAM" id="MobiDB-lite"/>
    </source>
</evidence>